<dbReference type="PROSITE" id="PS50011">
    <property type="entry name" value="PROTEIN_KINASE_DOM"/>
    <property type="match status" value="1"/>
</dbReference>
<keyword evidence="9" id="KW-1185">Reference proteome</keyword>
<keyword evidence="8" id="KW-0808">Transferase</keyword>
<dbReference type="PANTHER" id="PTHR24056">
    <property type="entry name" value="CELL DIVISION PROTEIN KINASE"/>
    <property type="match status" value="1"/>
</dbReference>
<dbReference type="InterPro" id="IPR011009">
    <property type="entry name" value="Kinase-like_dom_sf"/>
</dbReference>
<organism evidence="8 9">
    <name type="scientific">Platanthera guangdongensis</name>
    <dbReference type="NCBI Taxonomy" id="2320717"/>
    <lineage>
        <taxon>Eukaryota</taxon>
        <taxon>Viridiplantae</taxon>
        <taxon>Streptophyta</taxon>
        <taxon>Embryophyta</taxon>
        <taxon>Tracheophyta</taxon>
        <taxon>Spermatophyta</taxon>
        <taxon>Magnoliopsida</taxon>
        <taxon>Liliopsida</taxon>
        <taxon>Asparagales</taxon>
        <taxon>Orchidaceae</taxon>
        <taxon>Orchidoideae</taxon>
        <taxon>Orchideae</taxon>
        <taxon>Orchidinae</taxon>
        <taxon>Platanthera</taxon>
    </lineage>
</organism>
<proteinExistence type="inferred from homology"/>
<dbReference type="InterPro" id="IPR050108">
    <property type="entry name" value="CDK"/>
</dbReference>
<name>A0ABR2LI81_9ASPA</name>
<evidence type="ECO:0000256" key="6">
    <source>
        <dbReference type="SAM" id="MobiDB-lite"/>
    </source>
</evidence>
<evidence type="ECO:0000256" key="5">
    <source>
        <dbReference type="ARBA" id="ARBA00049280"/>
    </source>
</evidence>
<dbReference type="Gene3D" id="1.10.510.10">
    <property type="entry name" value="Transferase(Phosphotransferase) domain 1"/>
    <property type="match status" value="1"/>
</dbReference>
<evidence type="ECO:0000256" key="2">
    <source>
        <dbReference type="ARBA" id="ARBA00012409"/>
    </source>
</evidence>
<dbReference type="EMBL" id="JBBWWR010000019">
    <property type="protein sequence ID" value="KAK8941800.1"/>
    <property type="molecule type" value="Genomic_DNA"/>
</dbReference>
<dbReference type="InterPro" id="IPR008271">
    <property type="entry name" value="Ser/Thr_kinase_AS"/>
</dbReference>
<evidence type="ECO:0000259" key="7">
    <source>
        <dbReference type="PROSITE" id="PS50011"/>
    </source>
</evidence>
<dbReference type="SUPFAM" id="SSF56112">
    <property type="entry name" value="Protein kinase-like (PK-like)"/>
    <property type="match status" value="1"/>
</dbReference>
<protein>
    <recommendedName>
        <fullName evidence="2">[RNA-polymerase]-subunit kinase</fullName>
        <ecNumber evidence="2">2.7.11.23</ecNumber>
    </recommendedName>
</protein>
<sequence length="217" mass="23357">MAGHGIPPLPVGPDPAVQIPGTPSSPATPSLSPSSSRSRHAVENTLDTPTTPFSPPPPPVSFDSVDEGFGRSLIPCDLIILKLEGLITSRSSCNIYLVFEYMDHDLAGLSSSPDITFNESEVAHLNLNDQLALCTGPNNSVLVKGYMHQLLSGLEHCHSHGVLHRDIKCANLLINNDGVLKIGDFGLSKIFNPAHRQQLTSRVLIPLCYLYRMVGST</sequence>
<evidence type="ECO:0000256" key="1">
    <source>
        <dbReference type="ARBA" id="ARBA00006485"/>
    </source>
</evidence>
<accession>A0ABR2LI81</accession>
<comment type="similarity">
    <text evidence="1">Belongs to the protein kinase superfamily. CMGC Ser/Thr protein kinase family. CDC2/CDKX subfamily.</text>
</comment>
<keyword evidence="3" id="KW-0547">Nucleotide-binding</keyword>
<dbReference type="PANTHER" id="PTHR24056:SF228">
    <property type="entry name" value="PROTEIN IMPAIRED IN BABA-INDUCED STERILITY 1"/>
    <property type="match status" value="1"/>
</dbReference>
<dbReference type="InterPro" id="IPR000719">
    <property type="entry name" value="Prot_kinase_dom"/>
</dbReference>
<dbReference type="EC" id="2.7.11.23" evidence="2"/>
<keyword evidence="8" id="KW-0418">Kinase</keyword>
<evidence type="ECO:0000256" key="4">
    <source>
        <dbReference type="ARBA" id="ARBA00022840"/>
    </source>
</evidence>
<dbReference type="PROSITE" id="PS00108">
    <property type="entry name" value="PROTEIN_KINASE_ST"/>
    <property type="match status" value="1"/>
</dbReference>
<evidence type="ECO:0000313" key="9">
    <source>
        <dbReference type="Proteomes" id="UP001412067"/>
    </source>
</evidence>
<feature type="compositionally biased region" description="Low complexity" evidence="6">
    <location>
        <begin position="24"/>
        <end position="36"/>
    </location>
</feature>
<comment type="caution">
    <text evidence="8">The sequence shown here is derived from an EMBL/GenBank/DDBJ whole genome shotgun (WGS) entry which is preliminary data.</text>
</comment>
<feature type="domain" description="Protein kinase" evidence="7">
    <location>
        <begin position="1"/>
        <end position="217"/>
    </location>
</feature>
<dbReference type="Proteomes" id="UP001412067">
    <property type="component" value="Unassembled WGS sequence"/>
</dbReference>
<dbReference type="SMART" id="SM00220">
    <property type="entry name" value="S_TKc"/>
    <property type="match status" value="1"/>
</dbReference>
<evidence type="ECO:0000313" key="8">
    <source>
        <dbReference type="EMBL" id="KAK8941800.1"/>
    </source>
</evidence>
<dbReference type="GO" id="GO:0016301">
    <property type="term" value="F:kinase activity"/>
    <property type="evidence" value="ECO:0007669"/>
    <property type="project" value="UniProtKB-KW"/>
</dbReference>
<dbReference type="Pfam" id="PF00069">
    <property type="entry name" value="Pkinase"/>
    <property type="match status" value="1"/>
</dbReference>
<feature type="region of interest" description="Disordered" evidence="6">
    <location>
        <begin position="1"/>
        <end position="64"/>
    </location>
</feature>
<evidence type="ECO:0000256" key="3">
    <source>
        <dbReference type="ARBA" id="ARBA00022741"/>
    </source>
</evidence>
<comment type="catalytic activity">
    <reaction evidence="5">
        <text>[DNA-directed RNA polymerase] + ATP = phospho-[DNA-directed RNA polymerase] + ADP + H(+)</text>
        <dbReference type="Rhea" id="RHEA:10216"/>
        <dbReference type="Rhea" id="RHEA-COMP:11321"/>
        <dbReference type="Rhea" id="RHEA-COMP:11322"/>
        <dbReference type="ChEBI" id="CHEBI:15378"/>
        <dbReference type="ChEBI" id="CHEBI:30616"/>
        <dbReference type="ChEBI" id="CHEBI:43176"/>
        <dbReference type="ChEBI" id="CHEBI:68546"/>
        <dbReference type="ChEBI" id="CHEBI:456216"/>
        <dbReference type="EC" id="2.7.11.23"/>
    </reaction>
</comment>
<dbReference type="Gene3D" id="3.30.200.20">
    <property type="entry name" value="Phosphorylase Kinase, domain 1"/>
    <property type="match status" value="1"/>
</dbReference>
<keyword evidence="4" id="KW-0067">ATP-binding</keyword>
<reference evidence="8 9" key="1">
    <citation type="journal article" date="2022" name="Nat. Plants">
        <title>Genomes of leafy and leafless Platanthera orchids illuminate the evolution of mycoheterotrophy.</title>
        <authorList>
            <person name="Li M.H."/>
            <person name="Liu K.W."/>
            <person name="Li Z."/>
            <person name="Lu H.C."/>
            <person name="Ye Q.L."/>
            <person name="Zhang D."/>
            <person name="Wang J.Y."/>
            <person name="Li Y.F."/>
            <person name="Zhong Z.M."/>
            <person name="Liu X."/>
            <person name="Yu X."/>
            <person name="Liu D.K."/>
            <person name="Tu X.D."/>
            <person name="Liu B."/>
            <person name="Hao Y."/>
            <person name="Liao X.Y."/>
            <person name="Jiang Y.T."/>
            <person name="Sun W.H."/>
            <person name="Chen J."/>
            <person name="Chen Y.Q."/>
            <person name="Ai Y."/>
            <person name="Zhai J.W."/>
            <person name="Wu S.S."/>
            <person name="Zhou Z."/>
            <person name="Hsiao Y.Y."/>
            <person name="Wu W.L."/>
            <person name="Chen Y.Y."/>
            <person name="Lin Y.F."/>
            <person name="Hsu J.L."/>
            <person name="Li C.Y."/>
            <person name="Wang Z.W."/>
            <person name="Zhao X."/>
            <person name="Zhong W.Y."/>
            <person name="Ma X.K."/>
            <person name="Ma L."/>
            <person name="Huang J."/>
            <person name="Chen G.Z."/>
            <person name="Huang M.Z."/>
            <person name="Huang L."/>
            <person name="Peng D.H."/>
            <person name="Luo Y.B."/>
            <person name="Zou S.Q."/>
            <person name="Chen S.P."/>
            <person name="Lan S."/>
            <person name="Tsai W.C."/>
            <person name="Van de Peer Y."/>
            <person name="Liu Z.J."/>
        </authorList>
    </citation>
    <scope>NUCLEOTIDE SEQUENCE [LARGE SCALE GENOMIC DNA]</scope>
    <source>
        <strain evidence="8">Lor288</strain>
    </source>
</reference>
<gene>
    <name evidence="8" type="ORF">KSP40_PGU014573</name>
</gene>